<feature type="region of interest" description="Disordered" evidence="1">
    <location>
        <begin position="1"/>
        <end position="22"/>
    </location>
</feature>
<dbReference type="Proteomes" id="UP000237872">
    <property type="component" value="Unassembled WGS sequence"/>
</dbReference>
<organism evidence="2 3">
    <name type="scientific">Xanthomonas codiaei</name>
    <dbReference type="NCBI Taxonomy" id="56463"/>
    <lineage>
        <taxon>Bacteria</taxon>
        <taxon>Pseudomonadati</taxon>
        <taxon>Pseudomonadota</taxon>
        <taxon>Gammaproteobacteria</taxon>
        <taxon>Lysobacterales</taxon>
        <taxon>Lysobacteraceae</taxon>
        <taxon>Xanthomonas</taxon>
    </lineage>
</organism>
<dbReference type="InterPro" id="IPR010982">
    <property type="entry name" value="Lambda_DNA-bd_dom_sf"/>
</dbReference>
<name>A0A2S7CUA5_9XANT</name>
<evidence type="ECO:0000313" key="3">
    <source>
        <dbReference type="Proteomes" id="UP000237872"/>
    </source>
</evidence>
<comment type="caution">
    <text evidence="2">The sequence shown here is derived from an EMBL/GenBank/DDBJ whole genome shotgun (WGS) entry which is preliminary data.</text>
</comment>
<dbReference type="AlphaFoldDB" id="A0A2S7CUA5"/>
<dbReference type="OrthoDB" id="6006530at2"/>
<sequence length="87" mass="9818">MIDPTLEQQRSVPVGMPMGMDKDTASARIPRYESRAMSISIEALFEMVEALELQPALYLASSPEMADAILTLERVMNFEIETRHFQA</sequence>
<dbReference type="EMBL" id="MDEC01000006">
    <property type="protein sequence ID" value="PPU65101.1"/>
    <property type="molecule type" value="Genomic_DNA"/>
</dbReference>
<evidence type="ECO:0000256" key="1">
    <source>
        <dbReference type="SAM" id="MobiDB-lite"/>
    </source>
</evidence>
<proteinExistence type="predicted"/>
<dbReference type="GO" id="GO:0003677">
    <property type="term" value="F:DNA binding"/>
    <property type="evidence" value="ECO:0007669"/>
    <property type="project" value="InterPro"/>
</dbReference>
<accession>A0A2S7CUA5</accession>
<gene>
    <name evidence="2" type="ORF">XcodCFBP4690_05805</name>
</gene>
<dbReference type="Gene3D" id="1.10.260.40">
    <property type="entry name" value="lambda repressor-like DNA-binding domains"/>
    <property type="match status" value="1"/>
</dbReference>
<feature type="compositionally biased region" description="Polar residues" evidence="1">
    <location>
        <begin position="1"/>
        <end position="11"/>
    </location>
</feature>
<reference evidence="2 3" key="1">
    <citation type="submission" date="2016-08" db="EMBL/GenBank/DDBJ databases">
        <authorList>
            <person name="Seilhamer J.J."/>
        </authorList>
    </citation>
    <scope>NUCLEOTIDE SEQUENCE [LARGE SCALE GENOMIC DNA]</scope>
    <source>
        <strain evidence="2 3">CFBP4690</strain>
    </source>
</reference>
<protein>
    <submittedName>
        <fullName evidence="2">Uncharacterized protein</fullName>
    </submittedName>
</protein>
<evidence type="ECO:0000313" key="2">
    <source>
        <dbReference type="EMBL" id="PPU65101.1"/>
    </source>
</evidence>